<sequence length="629" mass="67386">MSIETQPSPGPEDSRTTNVDPNPSNSSTDMDTISGKLTIKASKPEEERSISFKDMLLGRKPAVASDKEGGISPKAKCRMLVSRLDNLNKIVTDRLSPSRPNVPSPEEKVIREISSEDAQSSPEEISTEAQQADSSTFQEKNTAEAGVKKGFLEVTRKFSKPNSPSIEASKAADESKPIKEEEKAPQKQGDERTGSTADEVQAAPQSATPINQAPPSQSRLTKIKRRVSSITHPTPRKGTKPEAPLEEEVEQPDQGPPATGDDSAAPKEPQTAEEELQEPLTEGDTKEEADKTQAERSRAWLPSVSGLKRALTQRVLSHGHTPHEVEELGIEERRAEINTSEPIHEGGKSKHERHKSLGLVVAGLKRAFTLPLNPKTSSTDEKAQVESRLSPSAKPAEPGAGASEIPTAEQQAEDDSTAKADSPRTDPIKGELQKDSTRIPIKLISGSFFLHRRKQCSTEAVASPSAGEKGASEHSAALSASVTEEVKAEPQEKPTASSLNESAFSGLKKKLSRAMVRKKSKSDAGNERASAEGNSESEDKKAINVNPENEESSESRAEKTEGDLAQAGDPREVPEESSKVEEGVGKTPSTITKTPPTGSADSPAEAPEVRSDPDAAGKEVQRAVPVDQK</sequence>
<keyword evidence="2" id="KW-1185">Reference proteome</keyword>
<evidence type="ECO:0000313" key="1">
    <source>
        <dbReference type="EMBL" id="PWN49281.1"/>
    </source>
</evidence>
<evidence type="ECO:0000313" key="2">
    <source>
        <dbReference type="Proteomes" id="UP000245626"/>
    </source>
</evidence>
<dbReference type="EMBL" id="KZ820073">
    <property type="protein sequence ID" value="PWN49281.1"/>
    <property type="molecule type" value="Genomic_DNA"/>
</dbReference>
<protein>
    <submittedName>
        <fullName evidence="1">Uncharacterized protein</fullName>
    </submittedName>
</protein>
<accession>A0ACD0NU16</accession>
<organism evidence="1 2">
    <name type="scientific">Violaceomyces palustris</name>
    <dbReference type="NCBI Taxonomy" id="1673888"/>
    <lineage>
        <taxon>Eukaryota</taxon>
        <taxon>Fungi</taxon>
        <taxon>Dikarya</taxon>
        <taxon>Basidiomycota</taxon>
        <taxon>Ustilaginomycotina</taxon>
        <taxon>Ustilaginomycetes</taxon>
        <taxon>Violaceomycetales</taxon>
        <taxon>Violaceomycetaceae</taxon>
        <taxon>Violaceomyces</taxon>
    </lineage>
</organism>
<proteinExistence type="predicted"/>
<dbReference type="Proteomes" id="UP000245626">
    <property type="component" value="Unassembled WGS sequence"/>
</dbReference>
<gene>
    <name evidence="1" type="ORF">IE53DRAFT_154788</name>
</gene>
<reference evidence="1 2" key="1">
    <citation type="journal article" date="2018" name="Mol. Biol. Evol.">
        <title>Broad Genomic Sampling Reveals a Smut Pathogenic Ancestry of the Fungal Clade Ustilaginomycotina.</title>
        <authorList>
            <person name="Kijpornyongpan T."/>
            <person name="Mondo S.J."/>
            <person name="Barry K."/>
            <person name="Sandor L."/>
            <person name="Lee J."/>
            <person name="Lipzen A."/>
            <person name="Pangilinan J."/>
            <person name="LaButti K."/>
            <person name="Hainaut M."/>
            <person name="Henrissat B."/>
            <person name="Grigoriev I.V."/>
            <person name="Spatafora J.W."/>
            <person name="Aime M.C."/>
        </authorList>
    </citation>
    <scope>NUCLEOTIDE SEQUENCE [LARGE SCALE GENOMIC DNA]</scope>
    <source>
        <strain evidence="1 2">SA 807</strain>
    </source>
</reference>
<name>A0ACD0NU16_9BASI</name>